<keyword evidence="1" id="KW-1133">Transmembrane helix</keyword>
<name>A0A158G5Y0_9BURK</name>
<organism evidence="2 3">
    <name type="scientific">Caballeronia udeis</name>
    <dbReference type="NCBI Taxonomy" id="1232866"/>
    <lineage>
        <taxon>Bacteria</taxon>
        <taxon>Pseudomonadati</taxon>
        <taxon>Pseudomonadota</taxon>
        <taxon>Betaproteobacteria</taxon>
        <taxon>Burkholderiales</taxon>
        <taxon>Burkholderiaceae</taxon>
        <taxon>Caballeronia</taxon>
    </lineage>
</organism>
<dbReference type="Proteomes" id="UP000054683">
    <property type="component" value="Unassembled WGS sequence"/>
</dbReference>
<feature type="transmembrane region" description="Helical" evidence="1">
    <location>
        <begin position="34"/>
        <end position="51"/>
    </location>
</feature>
<reference evidence="2 3" key="1">
    <citation type="submission" date="2016-01" db="EMBL/GenBank/DDBJ databases">
        <authorList>
            <person name="Oliw E.H."/>
        </authorList>
    </citation>
    <scope>NUCLEOTIDE SEQUENCE [LARGE SCALE GENOMIC DNA]</scope>
    <source>
        <strain evidence="2">LMG 27134</strain>
    </source>
</reference>
<dbReference type="InterPro" id="IPR018750">
    <property type="entry name" value="DUF2306_membrane"/>
</dbReference>
<accession>A0A158G5Y0</accession>
<proteinExistence type="predicted"/>
<protein>
    <recommendedName>
        <fullName evidence="4">DUF2306 domain-containing protein</fullName>
    </recommendedName>
</protein>
<keyword evidence="1" id="KW-0472">Membrane</keyword>
<gene>
    <name evidence="2" type="ORF">AWB69_02085</name>
</gene>
<dbReference type="RefSeq" id="WP_062084769.1">
    <property type="nucleotide sequence ID" value="NZ_FCOK02000010.1"/>
</dbReference>
<evidence type="ECO:0000313" key="3">
    <source>
        <dbReference type="Proteomes" id="UP000054683"/>
    </source>
</evidence>
<feature type="transmembrane region" description="Helical" evidence="1">
    <location>
        <begin position="6"/>
        <end position="25"/>
    </location>
</feature>
<feature type="transmembrane region" description="Helical" evidence="1">
    <location>
        <begin position="63"/>
        <end position="80"/>
    </location>
</feature>
<dbReference type="Pfam" id="PF10067">
    <property type="entry name" value="DUF2306"/>
    <property type="match status" value="1"/>
</dbReference>
<dbReference type="EMBL" id="FCOK02000010">
    <property type="protein sequence ID" value="SAL27303.1"/>
    <property type="molecule type" value="Genomic_DNA"/>
</dbReference>
<dbReference type="AlphaFoldDB" id="A0A158G5Y0"/>
<evidence type="ECO:0008006" key="4">
    <source>
        <dbReference type="Google" id="ProtNLM"/>
    </source>
</evidence>
<keyword evidence="1" id="KW-0812">Transmembrane</keyword>
<feature type="transmembrane region" description="Helical" evidence="1">
    <location>
        <begin position="92"/>
        <end position="110"/>
    </location>
</feature>
<dbReference type="OrthoDB" id="3749011at2"/>
<evidence type="ECO:0000256" key="1">
    <source>
        <dbReference type="SAM" id="Phobius"/>
    </source>
</evidence>
<sequence length="129" mass="13921">MRTVIAVHITAAVLSLVVGASMLLLQKGTTRHRLMGRLWVAAMFVTVLSSFDIRELNHGHFSWVHSLSVLTALSLARAIWAIRQGNVSSHAAAMSGSFIGLAVAGIAAVVTPHRLLNIMLGGWFAHTLW</sequence>
<evidence type="ECO:0000313" key="2">
    <source>
        <dbReference type="EMBL" id="SAL27303.1"/>
    </source>
</evidence>